<dbReference type="InterPro" id="IPR028098">
    <property type="entry name" value="Glyco_trans_4-like_N"/>
</dbReference>
<proteinExistence type="predicted"/>
<feature type="domain" description="Glycosyl transferase family 1" evidence="1">
    <location>
        <begin position="209"/>
        <end position="374"/>
    </location>
</feature>
<accession>A0A1D9P4F5</accession>
<dbReference type="OrthoDB" id="9787617at2"/>
<keyword evidence="3" id="KW-0808">Transferase</keyword>
<organism evidence="3 4">
    <name type="scientific">Butyrivibrio hungatei</name>
    <dbReference type="NCBI Taxonomy" id="185008"/>
    <lineage>
        <taxon>Bacteria</taxon>
        <taxon>Bacillati</taxon>
        <taxon>Bacillota</taxon>
        <taxon>Clostridia</taxon>
        <taxon>Lachnospirales</taxon>
        <taxon>Lachnospiraceae</taxon>
        <taxon>Butyrivibrio</taxon>
    </lineage>
</organism>
<dbReference type="PANTHER" id="PTHR12526">
    <property type="entry name" value="GLYCOSYLTRANSFERASE"/>
    <property type="match status" value="1"/>
</dbReference>
<dbReference type="SUPFAM" id="SSF53756">
    <property type="entry name" value="UDP-Glycosyltransferase/glycogen phosphorylase"/>
    <property type="match status" value="1"/>
</dbReference>
<sequence length="400" mass="44985">MHIAMYIGSLNKGGAERVMCNLAEYFYNEGHKVTMVTTYLADDEYELPDGTWYKEAKEGCSEIEVLNPDDKKKKVWINKSEDGIARVFSALTLENRGGRLANLRNRVQILENIWKQIQPDIILSFLGKNNVMAIKSARSLGIPVVVSVRSNPSREYASKILNISMRHYFPKAAGVVVQTTGAAEYFGRNVKTKILPNSVHPDFITRSIIPFEDRAKEIVSVGRLDDNKNQILLIKAFAEISKEFDDYRLVLYGDGPSREKFKEKAKELGLLDNEKVIFKGNVSDVPDHIGSSEIFVLTSKQEGSPNALIEAMALGLTCISTDCPCGGPRDLITDGENGLLIPMASDEEMVKELANALRRVITDRDFSKKLSDNAAYVREKYSPDKINSQWKEYFEEILKK</sequence>
<dbReference type="InterPro" id="IPR001296">
    <property type="entry name" value="Glyco_trans_1"/>
</dbReference>
<keyword evidence="4" id="KW-1185">Reference proteome</keyword>
<dbReference type="GO" id="GO:0016757">
    <property type="term" value="F:glycosyltransferase activity"/>
    <property type="evidence" value="ECO:0007669"/>
    <property type="project" value="InterPro"/>
</dbReference>
<protein>
    <submittedName>
        <fullName evidence="3">Glycosyl transferase GT4 family</fullName>
    </submittedName>
</protein>
<evidence type="ECO:0000259" key="2">
    <source>
        <dbReference type="Pfam" id="PF13439"/>
    </source>
</evidence>
<reference evidence="4" key="1">
    <citation type="submission" date="2016-10" db="EMBL/GenBank/DDBJ databases">
        <title>The complete genome sequence of the rumen bacterium Butyrivibrio hungatei MB2003.</title>
        <authorList>
            <person name="Palevich N."/>
            <person name="Kelly W.J."/>
            <person name="Leahy S.C."/>
            <person name="Altermann E."/>
            <person name="Rakonjac J."/>
            <person name="Attwood G.T."/>
        </authorList>
    </citation>
    <scope>NUCLEOTIDE SEQUENCE [LARGE SCALE GENOMIC DNA]</scope>
    <source>
        <strain evidence="4">MB2003</strain>
    </source>
</reference>
<name>A0A1D9P4F5_9FIRM</name>
<dbReference type="Pfam" id="PF13439">
    <property type="entry name" value="Glyco_transf_4"/>
    <property type="match status" value="1"/>
</dbReference>
<evidence type="ECO:0000259" key="1">
    <source>
        <dbReference type="Pfam" id="PF00534"/>
    </source>
</evidence>
<dbReference type="Pfam" id="PF00534">
    <property type="entry name" value="Glycos_transf_1"/>
    <property type="match status" value="1"/>
</dbReference>
<dbReference type="AlphaFoldDB" id="A0A1D9P4F5"/>
<dbReference type="KEGG" id="bhu:bhn_I2397"/>
<dbReference type="EMBL" id="CP017831">
    <property type="protein sequence ID" value="AOZ97429.1"/>
    <property type="molecule type" value="Genomic_DNA"/>
</dbReference>
<dbReference type="Proteomes" id="UP000179284">
    <property type="component" value="Chromosome I"/>
</dbReference>
<dbReference type="RefSeq" id="WP_071177034.1">
    <property type="nucleotide sequence ID" value="NZ_CP017831.1"/>
</dbReference>
<dbReference type="Gene3D" id="3.40.50.2000">
    <property type="entry name" value="Glycogen Phosphorylase B"/>
    <property type="match status" value="2"/>
</dbReference>
<feature type="domain" description="Glycosyltransferase subfamily 4-like N-terminal" evidence="2">
    <location>
        <begin position="13"/>
        <end position="202"/>
    </location>
</feature>
<evidence type="ECO:0000313" key="3">
    <source>
        <dbReference type="EMBL" id="AOZ97429.1"/>
    </source>
</evidence>
<gene>
    <name evidence="3" type="ORF">bhn_I2397</name>
</gene>
<evidence type="ECO:0000313" key="4">
    <source>
        <dbReference type="Proteomes" id="UP000179284"/>
    </source>
</evidence>